<dbReference type="Proteomes" id="UP000019460">
    <property type="component" value="Unassembled WGS sequence"/>
</dbReference>
<name>W9UZH5_9GAMM</name>
<dbReference type="STRING" id="1249627.D779_4061"/>
<dbReference type="AlphaFoldDB" id="W9UZH5"/>
<dbReference type="eggNOG" id="COG1322">
    <property type="taxonomic scope" value="Bacteria"/>
</dbReference>
<accession>W9UZH5</accession>
<organism evidence="1 2">
    <name type="scientific">Imhoffiella purpurea</name>
    <dbReference type="NCBI Taxonomy" id="1249627"/>
    <lineage>
        <taxon>Bacteria</taxon>
        <taxon>Pseudomonadati</taxon>
        <taxon>Pseudomonadota</taxon>
        <taxon>Gammaproteobacteria</taxon>
        <taxon>Chromatiales</taxon>
        <taxon>Chromatiaceae</taxon>
        <taxon>Imhoffiella</taxon>
    </lineage>
</organism>
<reference evidence="1 2" key="1">
    <citation type="submission" date="2012-11" db="EMBL/GenBank/DDBJ databases">
        <title>Genome assembly of Thiorhodococcus sp. AK35.</title>
        <authorList>
            <person name="Nupur N."/>
            <person name="Khatri I."/>
            <person name="Subramanian S."/>
            <person name="Pinnaka A."/>
        </authorList>
    </citation>
    <scope>NUCLEOTIDE SEQUENCE [LARGE SCALE GENOMIC DNA]</scope>
    <source>
        <strain evidence="1 2">AK35</strain>
    </source>
</reference>
<dbReference type="PATRIC" id="fig|1249627.3.peg.4124"/>
<dbReference type="EMBL" id="AONC01000085">
    <property type="protein sequence ID" value="EXJ12643.1"/>
    <property type="molecule type" value="Genomic_DNA"/>
</dbReference>
<dbReference type="OrthoDB" id="5175737at2"/>
<proteinExistence type="predicted"/>
<evidence type="ECO:0000313" key="1">
    <source>
        <dbReference type="EMBL" id="EXJ12643.1"/>
    </source>
</evidence>
<sequence>MPFPFEVDFEDITRDIDHYVDQVFSCLVSEFLVMPKGPGFVEFPVFEAGYEALKRATNGFERVTPDAIVSAVYETPIALIVLRCILGFTPPEWAYHATRHTGVEIAQSAARSIDRKIRMNPTGPLKRSEGVTDARIRALIEDACDILHGGAPSVPEDRLHRIDKADTAAGLVGVRSFADLVAPYSVLLYERFLGRPFAGHRDSISELVGNIVENAIEDVLTRAGISYRKTKRAERLPGFDQAPDFVIPNEINPQIVIEAKLTEDDGTARDKVTRVQHLGALSLTGRSPDDPKFEVVACIAGRGFGVRREDMKKLILATRGKVFTLQNMHQLVESTRLREYRSR</sequence>
<protein>
    <submittedName>
        <fullName evidence="1">Uncharacterized protein</fullName>
    </submittedName>
</protein>
<comment type="caution">
    <text evidence="1">The sequence shown here is derived from an EMBL/GenBank/DDBJ whole genome shotgun (WGS) entry which is preliminary data.</text>
</comment>
<keyword evidence="2" id="KW-1185">Reference proteome</keyword>
<gene>
    <name evidence="1" type="ORF">D779_4061</name>
</gene>
<evidence type="ECO:0000313" key="2">
    <source>
        <dbReference type="Proteomes" id="UP000019460"/>
    </source>
</evidence>